<reference evidence="3 4" key="1">
    <citation type="journal article" date="2013" name="Genome Biol.">
        <title>The genome sequence of the most widely cultivated cacao type and its use to identify candidate genes regulating pod color.</title>
        <authorList>
            <person name="Motamayor J.C."/>
            <person name="Mockaitis K."/>
            <person name="Schmutz J."/>
            <person name="Haiminen N."/>
            <person name="Iii D.L."/>
            <person name="Cornejo O."/>
            <person name="Findley S.D."/>
            <person name="Zheng P."/>
            <person name="Utro F."/>
            <person name="Royaert S."/>
            <person name="Saski C."/>
            <person name="Jenkins J."/>
            <person name="Podicheti R."/>
            <person name="Zhao M."/>
            <person name="Scheffler B.E."/>
            <person name="Stack J.C."/>
            <person name="Feltus F.A."/>
            <person name="Mustiga G.M."/>
            <person name="Amores F."/>
            <person name="Phillips W."/>
            <person name="Marelli J.P."/>
            <person name="May G.D."/>
            <person name="Shapiro H."/>
            <person name="Ma J."/>
            <person name="Bustamante C.D."/>
            <person name="Schnell R.J."/>
            <person name="Main D."/>
            <person name="Gilbert D."/>
            <person name="Parida L."/>
            <person name="Kuhn D.N."/>
        </authorList>
    </citation>
    <scope>NUCLEOTIDE SEQUENCE [LARGE SCALE GENOMIC DNA]</scope>
    <source>
        <strain evidence="4">cv. Matina 1-6</strain>
    </source>
</reference>
<feature type="domain" description="DUF8204" evidence="2">
    <location>
        <begin position="7"/>
        <end position="55"/>
    </location>
</feature>
<dbReference type="InterPro" id="IPR058517">
    <property type="entry name" value="DUF8204"/>
</dbReference>
<feature type="region of interest" description="Disordered" evidence="1">
    <location>
        <begin position="65"/>
        <end position="88"/>
    </location>
</feature>
<accession>A0A061DFU5</accession>
<protein>
    <recommendedName>
        <fullName evidence="2">DUF8204 domain-containing protein</fullName>
    </recommendedName>
</protein>
<dbReference type="HOGENOM" id="CLU_105226_1_0_1"/>
<evidence type="ECO:0000259" key="2">
    <source>
        <dbReference type="Pfam" id="PF26631"/>
    </source>
</evidence>
<name>A0A061DFU5_THECC</name>
<evidence type="ECO:0000256" key="1">
    <source>
        <dbReference type="SAM" id="MobiDB-lite"/>
    </source>
</evidence>
<dbReference type="OMA" id="RRYKPGH"/>
<dbReference type="InParanoid" id="A0A061DFU5"/>
<dbReference type="AlphaFoldDB" id="A0A061DFU5"/>
<dbReference type="EMBL" id="CM001879">
    <property type="protein sequence ID" value="EOX90917.1"/>
    <property type="molecule type" value="Genomic_DNA"/>
</dbReference>
<dbReference type="STRING" id="3641.A0A061DFU5"/>
<evidence type="ECO:0000313" key="4">
    <source>
        <dbReference type="Proteomes" id="UP000026915"/>
    </source>
</evidence>
<dbReference type="eggNOG" id="ENOG502RY6N">
    <property type="taxonomic scope" value="Eukaryota"/>
</dbReference>
<sequence length="136" mass="15210">MKWDHMRLKLKRRGHALNDFRYACAGCSVYVSRNKGSVDRGGDSPELPGCAGIQVGGRREIPRAATASAPVHVHSREDRDICQPPTHKPTHAVGDDFLNRFANLVASGVARNMRRVGNYMKETVDDILFTNRKRPK</sequence>
<keyword evidence="4" id="KW-1185">Reference proteome</keyword>
<dbReference type="Pfam" id="PF26631">
    <property type="entry name" value="DUF8204"/>
    <property type="match status" value="1"/>
</dbReference>
<dbReference type="PANTHER" id="PTHR34566">
    <property type="entry name" value="ALTERED INHERITANCE OF MITOCHONDRIA PROTEIN"/>
    <property type="match status" value="1"/>
</dbReference>
<evidence type="ECO:0000313" key="3">
    <source>
        <dbReference type="EMBL" id="EOX90917.1"/>
    </source>
</evidence>
<organism evidence="3 4">
    <name type="scientific">Theobroma cacao</name>
    <name type="common">Cacao</name>
    <name type="synonym">Cocoa</name>
    <dbReference type="NCBI Taxonomy" id="3641"/>
    <lineage>
        <taxon>Eukaryota</taxon>
        <taxon>Viridiplantae</taxon>
        <taxon>Streptophyta</taxon>
        <taxon>Embryophyta</taxon>
        <taxon>Tracheophyta</taxon>
        <taxon>Spermatophyta</taxon>
        <taxon>Magnoliopsida</taxon>
        <taxon>eudicotyledons</taxon>
        <taxon>Gunneridae</taxon>
        <taxon>Pentapetalae</taxon>
        <taxon>rosids</taxon>
        <taxon>malvids</taxon>
        <taxon>Malvales</taxon>
        <taxon>Malvaceae</taxon>
        <taxon>Byttnerioideae</taxon>
        <taxon>Theobroma</taxon>
    </lineage>
</organism>
<dbReference type="Proteomes" id="UP000026915">
    <property type="component" value="Chromosome 1"/>
</dbReference>
<dbReference type="Gramene" id="EOX90917">
    <property type="protein sequence ID" value="EOX90917"/>
    <property type="gene ID" value="TCM_000255"/>
</dbReference>
<gene>
    <name evidence="3" type="ORF">TCM_000255</name>
</gene>
<dbReference type="PANTHER" id="PTHR34566:SF2">
    <property type="entry name" value="ALTERED INHERITANCE OF MITOCHONDRIA PROTEIN"/>
    <property type="match status" value="1"/>
</dbReference>
<proteinExistence type="predicted"/>